<dbReference type="PROSITE" id="PS51059">
    <property type="entry name" value="PARP_CATALYTIC"/>
    <property type="match status" value="1"/>
</dbReference>
<keyword evidence="4" id="KW-0548">Nucleotidyltransferase</keyword>
<protein>
    <recommendedName>
        <fullName evidence="15">Poly [ADP-ribose] polymerase</fullName>
        <shortName evidence="15">PARP</shortName>
        <ecNumber evidence="15">2.4.2.-</ecNumber>
    </recommendedName>
</protein>
<comment type="subcellular location">
    <subcellularLocation>
        <location evidence="1">Nucleus</location>
    </subcellularLocation>
</comment>
<evidence type="ECO:0000259" key="19">
    <source>
        <dbReference type="PROSITE" id="PS51060"/>
    </source>
</evidence>
<evidence type="ECO:0000256" key="4">
    <source>
        <dbReference type="ARBA" id="ARBA00022695"/>
    </source>
</evidence>
<evidence type="ECO:0000313" key="21">
    <source>
        <dbReference type="EMBL" id="RAL00795.1"/>
    </source>
</evidence>
<keyword evidence="10 15" id="KW-0520">NAD</keyword>
<dbReference type="InterPro" id="IPR050800">
    <property type="entry name" value="ARTD/PARP"/>
</dbReference>
<dbReference type="RefSeq" id="XP_025575122.1">
    <property type="nucleotide sequence ID" value="XM_025717792.1"/>
</dbReference>
<dbReference type="PROSITE" id="PS50172">
    <property type="entry name" value="BRCT"/>
    <property type="match status" value="1"/>
</dbReference>
<dbReference type="Proteomes" id="UP000249402">
    <property type="component" value="Unassembled WGS sequence"/>
</dbReference>
<evidence type="ECO:0000259" key="18">
    <source>
        <dbReference type="PROSITE" id="PS51059"/>
    </source>
</evidence>
<dbReference type="Pfam" id="PF02877">
    <property type="entry name" value="PARP_reg"/>
    <property type="match status" value="1"/>
</dbReference>
<dbReference type="InterPro" id="IPR036420">
    <property type="entry name" value="BRCT_dom_sf"/>
</dbReference>
<dbReference type="SUPFAM" id="SSF52113">
    <property type="entry name" value="BRCT domain"/>
    <property type="match status" value="1"/>
</dbReference>
<dbReference type="InterPro" id="IPR036930">
    <property type="entry name" value="WGR_dom_sf"/>
</dbReference>
<dbReference type="InterPro" id="IPR012317">
    <property type="entry name" value="Poly(ADP-ribose)pol_cat_dom"/>
</dbReference>
<comment type="catalytic activity">
    <reaction evidence="14">
        <text>NAD(+) + (ADP-D-ribosyl)n-acceptor = nicotinamide + (ADP-D-ribosyl)n+1-acceptor + H(+).</text>
        <dbReference type="EC" id="2.4.2.30"/>
    </reaction>
</comment>
<dbReference type="GO" id="GO:0003950">
    <property type="term" value="F:NAD+ poly-ADP-ribosyltransferase activity"/>
    <property type="evidence" value="ECO:0007669"/>
    <property type="project" value="UniProtKB-UniRule"/>
</dbReference>
<keyword evidence="22" id="KW-1185">Reference proteome</keyword>
<feature type="region of interest" description="Disordered" evidence="16">
    <location>
        <begin position="254"/>
        <end position="273"/>
    </location>
</feature>
<dbReference type="CDD" id="cd00027">
    <property type="entry name" value="BRCT"/>
    <property type="match status" value="1"/>
</dbReference>
<dbReference type="InterPro" id="IPR004102">
    <property type="entry name" value="Poly(ADP-ribose)pol_reg_dom"/>
</dbReference>
<dbReference type="PANTHER" id="PTHR10459:SF60">
    <property type="entry name" value="POLY [ADP-RIBOSE] POLYMERASE 2"/>
    <property type="match status" value="1"/>
</dbReference>
<dbReference type="Gene3D" id="2.20.140.10">
    <property type="entry name" value="WGR domain"/>
    <property type="match status" value="1"/>
</dbReference>
<evidence type="ECO:0000256" key="13">
    <source>
        <dbReference type="ARBA" id="ARBA00024347"/>
    </source>
</evidence>
<dbReference type="GO" id="GO:0005730">
    <property type="term" value="C:nucleolus"/>
    <property type="evidence" value="ECO:0007669"/>
    <property type="project" value="TreeGrafter"/>
</dbReference>
<dbReference type="SMART" id="SM00773">
    <property type="entry name" value="WGR"/>
    <property type="match status" value="1"/>
</dbReference>
<evidence type="ECO:0000256" key="14">
    <source>
        <dbReference type="ARBA" id="ARBA00033987"/>
    </source>
</evidence>
<evidence type="ECO:0000256" key="11">
    <source>
        <dbReference type="ARBA" id="ARBA00023125"/>
    </source>
</evidence>
<dbReference type="InterPro" id="IPR008893">
    <property type="entry name" value="WGR_domain"/>
</dbReference>
<evidence type="ECO:0000259" key="17">
    <source>
        <dbReference type="PROSITE" id="PS50172"/>
    </source>
</evidence>
<dbReference type="FunFam" id="2.20.140.10:FF:000001">
    <property type="entry name" value="Poly [ADP-ribose] polymerase"/>
    <property type="match status" value="1"/>
</dbReference>
<dbReference type="PANTHER" id="PTHR10459">
    <property type="entry name" value="DNA LIGASE"/>
    <property type="match status" value="1"/>
</dbReference>
<feature type="domain" description="PARP catalytic" evidence="18">
    <location>
        <begin position="412"/>
        <end position="645"/>
    </location>
</feature>
<dbReference type="GO" id="GO:0003677">
    <property type="term" value="F:DNA binding"/>
    <property type="evidence" value="ECO:0007669"/>
    <property type="project" value="UniProtKB-KW"/>
</dbReference>
<keyword evidence="12" id="KW-0539">Nucleus</keyword>
<dbReference type="SUPFAM" id="SSF56399">
    <property type="entry name" value="ADP-ribosylation"/>
    <property type="match status" value="1"/>
</dbReference>
<accession>A0A395H0G2</accession>
<dbReference type="Pfam" id="PF00644">
    <property type="entry name" value="PARP"/>
    <property type="match status" value="1"/>
</dbReference>
<sequence>MTAQPFDGLVIAVGGTFPGFKQADLRTIIKRNGGTFHPAVTEECTHLITTQREVDNRSVKYTQASKVYTCNIVSLDWLVESDRVGKKLDEKNFLMGADKKDDSEDEKPKKRTLEEALGVNGDGTAKKLKDAQSAVGKTINVPVDDLCPLRGTYRVYIDATGLIWDATLNQTSATNNNNKFYRIQLLRRNHDFQTWTHWGRVGEVGQSAVLGNGSFEWAEAEFKKKFKDKSGLTWENRLNAPKNGKYTFIERNYEEDTEDEDEDAPVNPTKAKKPQVKSTLPAAVQDLIAFIFNQEFFLSTMASMAYDAKKLPLGKLSKRTLRNGFQALKDLSELVATPALATTKYDMTFPAAAEYLSNQYFTVIPHVFGRNRPPVLNQESLLKKEIELLETLTDMEVANNIMKDAKEVDTVHHLDRQFQGLGMQEMTPLDHSSTEFIELDNYLNLSRGATHGIRYKVINIFRIERQGETDRFESSKYSKIKNSSRRLLWHGSRSTNFGGILSQGLRIAPPEAPVSGYMFGKGVYFADMSTKSANYCCSYGSGNKGLLLLCDVEVGNPMLELDWGNYNAGDDAKKEGKIATLGRGRSIPAAWKDAGCVNPDLQGVWMPDVSVPSASATSRGLMYNEYIVYDVAQIRQKYLFHVDMR</sequence>
<name>A0A395H0G2_9EURO</name>
<comment type="similarity">
    <text evidence="13">Belongs to the ARTD/PARP family.</text>
</comment>
<dbReference type="OrthoDB" id="2017365at2759"/>
<dbReference type="GO" id="GO:0006302">
    <property type="term" value="P:double-strand break repair"/>
    <property type="evidence" value="ECO:0007669"/>
    <property type="project" value="TreeGrafter"/>
</dbReference>
<dbReference type="InterPro" id="IPR036616">
    <property type="entry name" value="Poly(ADP-ribose)pol_reg_dom_sf"/>
</dbReference>
<dbReference type="GeneID" id="37222657"/>
<dbReference type="Pfam" id="PF05406">
    <property type="entry name" value="WGR"/>
    <property type="match status" value="1"/>
</dbReference>
<feature type="compositionally biased region" description="Acidic residues" evidence="16">
    <location>
        <begin position="254"/>
        <end position="264"/>
    </location>
</feature>
<dbReference type="SUPFAM" id="SSF142921">
    <property type="entry name" value="WGR domain-like"/>
    <property type="match status" value="1"/>
</dbReference>
<dbReference type="GO" id="GO:0016779">
    <property type="term" value="F:nucleotidyltransferase activity"/>
    <property type="evidence" value="ECO:0007669"/>
    <property type="project" value="UniProtKB-KW"/>
</dbReference>
<evidence type="ECO:0000256" key="10">
    <source>
        <dbReference type="ARBA" id="ARBA00023027"/>
    </source>
</evidence>
<reference evidence="21 22" key="1">
    <citation type="submission" date="2018-02" db="EMBL/GenBank/DDBJ databases">
        <title>The genomes of Aspergillus section Nigri reveals drivers in fungal speciation.</title>
        <authorList>
            <consortium name="DOE Joint Genome Institute"/>
            <person name="Vesth T.C."/>
            <person name="Nybo J."/>
            <person name="Theobald S."/>
            <person name="Brandl J."/>
            <person name="Frisvad J.C."/>
            <person name="Nielsen K.F."/>
            <person name="Lyhne E.K."/>
            <person name="Kogle M.E."/>
            <person name="Kuo A."/>
            <person name="Riley R."/>
            <person name="Clum A."/>
            <person name="Nolan M."/>
            <person name="Lipzen A."/>
            <person name="Salamov A."/>
            <person name="Henrissat B."/>
            <person name="Wiebenga A."/>
            <person name="De vries R.P."/>
            <person name="Grigoriev I.V."/>
            <person name="Mortensen U.H."/>
            <person name="Andersen M.R."/>
            <person name="Baker S.E."/>
        </authorList>
    </citation>
    <scope>NUCLEOTIDE SEQUENCE [LARGE SCALE GENOMIC DNA]</scope>
    <source>
        <strain evidence="21 22">CBS 121593</strain>
    </source>
</reference>
<evidence type="ECO:0000256" key="7">
    <source>
        <dbReference type="ARBA" id="ARBA00022765"/>
    </source>
</evidence>
<keyword evidence="6" id="KW-0677">Repeat</keyword>
<dbReference type="EC" id="2.4.2.-" evidence="15"/>
<dbReference type="Gene3D" id="3.40.50.10190">
    <property type="entry name" value="BRCT domain"/>
    <property type="match status" value="1"/>
</dbReference>
<keyword evidence="2 15" id="KW-0328">Glycosyltransferase</keyword>
<evidence type="ECO:0000256" key="16">
    <source>
        <dbReference type="SAM" id="MobiDB-lite"/>
    </source>
</evidence>
<evidence type="ECO:0000256" key="6">
    <source>
        <dbReference type="ARBA" id="ARBA00022737"/>
    </source>
</evidence>
<keyword evidence="7" id="KW-0013">ADP-ribosylation</keyword>
<dbReference type="SMART" id="SM00292">
    <property type="entry name" value="BRCT"/>
    <property type="match status" value="1"/>
</dbReference>
<evidence type="ECO:0000256" key="8">
    <source>
        <dbReference type="ARBA" id="ARBA00022771"/>
    </source>
</evidence>
<dbReference type="Pfam" id="PF00533">
    <property type="entry name" value="BRCT"/>
    <property type="match status" value="1"/>
</dbReference>
<proteinExistence type="inferred from homology"/>
<dbReference type="InterPro" id="IPR001357">
    <property type="entry name" value="BRCT_dom"/>
</dbReference>
<dbReference type="Gene3D" id="3.90.228.10">
    <property type="match status" value="1"/>
</dbReference>
<gene>
    <name evidence="21" type="ORF">BO80DRAFT_407137</name>
</gene>
<evidence type="ECO:0000256" key="3">
    <source>
        <dbReference type="ARBA" id="ARBA00022679"/>
    </source>
</evidence>
<feature type="domain" description="PARP alpha-helical" evidence="19">
    <location>
        <begin position="277"/>
        <end position="403"/>
    </location>
</feature>
<evidence type="ECO:0000259" key="20">
    <source>
        <dbReference type="PROSITE" id="PS51977"/>
    </source>
</evidence>
<dbReference type="FunFam" id="1.20.142.10:FF:000002">
    <property type="entry name" value="Poly [ADP-ribose] polymerase"/>
    <property type="match status" value="1"/>
</dbReference>
<keyword evidence="8" id="KW-0863">Zinc-finger</keyword>
<evidence type="ECO:0000256" key="12">
    <source>
        <dbReference type="ARBA" id="ARBA00023242"/>
    </source>
</evidence>
<dbReference type="GO" id="GO:1990404">
    <property type="term" value="F:NAD+-protein mono-ADP-ribosyltransferase activity"/>
    <property type="evidence" value="ECO:0007669"/>
    <property type="project" value="TreeGrafter"/>
</dbReference>
<keyword evidence="9" id="KW-0862">Zinc</keyword>
<feature type="domain" description="WGR" evidence="20">
    <location>
        <begin position="152"/>
        <end position="246"/>
    </location>
</feature>
<dbReference type="Gene3D" id="1.20.142.10">
    <property type="entry name" value="Poly(ADP-ribose) polymerase, regulatory domain"/>
    <property type="match status" value="1"/>
</dbReference>
<keyword evidence="3 15" id="KW-0808">Transferase</keyword>
<dbReference type="SUPFAM" id="SSF47587">
    <property type="entry name" value="Domain of poly(ADP-ribose) polymerase"/>
    <property type="match status" value="1"/>
</dbReference>
<evidence type="ECO:0000256" key="9">
    <source>
        <dbReference type="ARBA" id="ARBA00022833"/>
    </source>
</evidence>
<dbReference type="GO" id="GO:0070212">
    <property type="term" value="P:protein poly-ADP-ribosylation"/>
    <property type="evidence" value="ECO:0007669"/>
    <property type="project" value="TreeGrafter"/>
</dbReference>
<dbReference type="GO" id="GO:0008270">
    <property type="term" value="F:zinc ion binding"/>
    <property type="evidence" value="ECO:0007669"/>
    <property type="project" value="UniProtKB-KW"/>
</dbReference>
<dbReference type="PROSITE" id="PS51060">
    <property type="entry name" value="PARP_ALPHA_HD"/>
    <property type="match status" value="1"/>
</dbReference>
<dbReference type="EMBL" id="KZ824438">
    <property type="protein sequence ID" value="RAL00795.1"/>
    <property type="molecule type" value="Genomic_DNA"/>
</dbReference>
<evidence type="ECO:0000313" key="22">
    <source>
        <dbReference type="Proteomes" id="UP000249402"/>
    </source>
</evidence>
<dbReference type="CDD" id="cd07997">
    <property type="entry name" value="WGR_PARP"/>
    <property type="match status" value="1"/>
</dbReference>
<dbReference type="CDD" id="cd01437">
    <property type="entry name" value="parp_like"/>
    <property type="match status" value="1"/>
</dbReference>
<organism evidence="21 22">
    <name type="scientific">Aspergillus ibericus CBS 121593</name>
    <dbReference type="NCBI Taxonomy" id="1448316"/>
    <lineage>
        <taxon>Eukaryota</taxon>
        <taxon>Fungi</taxon>
        <taxon>Dikarya</taxon>
        <taxon>Ascomycota</taxon>
        <taxon>Pezizomycotina</taxon>
        <taxon>Eurotiomycetes</taxon>
        <taxon>Eurotiomycetidae</taxon>
        <taxon>Eurotiales</taxon>
        <taxon>Aspergillaceae</taxon>
        <taxon>Aspergillus</taxon>
        <taxon>Aspergillus subgen. Circumdati</taxon>
    </lineage>
</organism>
<keyword evidence="11" id="KW-0238">DNA-binding</keyword>
<dbReference type="PROSITE" id="PS51977">
    <property type="entry name" value="WGR"/>
    <property type="match status" value="1"/>
</dbReference>
<evidence type="ECO:0000256" key="1">
    <source>
        <dbReference type="ARBA" id="ARBA00004123"/>
    </source>
</evidence>
<evidence type="ECO:0000256" key="2">
    <source>
        <dbReference type="ARBA" id="ARBA00022676"/>
    </source>
</evidence>
<dbReference type="VEuPathDB" id="FungiDB:BO80DRAFT_407137"/>
<keyword evidence="5" id="KW-0479">Metal-binding</keyword>
<dbReference type="AlphaFoldDB" id="A0A395H0G2"/>
<feature type="domain" description="BRCT" evidence="17">
    <location>
        <begin position="1"/>
        <end position="95"/>
    </location>
</feature>
<evidence type="ECO:0000256" key="5">
    <source>
        <dbReference type="ARBA" id="ARBA00022723"/>
    </source>
</evidence>
<dbReference type="STRING" id="1448316.A0A395H0G2"/>
<evidence type="ECO:0000256" key="15">
    <source>
        <dbReference type="RuleBase" id="RU362114"/>
    </source>
</evidence>